<keyword evidence="3" id="KW-1185">Reference proteome</keyword>
<dbReference type="SUPFAM" id="SSF53167">
    <property type="entry name" value="Purine and uridine phosphorylases"/>
    <property type="match status" value="1"/>
</dbReference>
<dbReference type="OrthoDB" id="261107at2"/>
<name>D8PBL9_9BACT</name>
<protein>
    <submittedName>
        <fullName evidence="2">Putative Adenosylhomocysteine nucleosidase</fullName>
        <ecNumber evidence="2">3.2.2.9</ecNumber>
    </submittedName>
</protein>
<dbReference type="eggNOG" id="COG0775">
    <property type="taxonomic scope" value="Bacteria"/>
</dbReference>
<dbReference type="GO" id="GO:0009116">
    <property type="term" value="P:nucleoside metabolic process"/>
    <property type="evidence" value="ECO:0007669"/>
    <property type="project" value="InterPro"/>
</dbReference>
<accession>D8PBL9</accession>
<dbReference type="KEGG" id="nde:NIDE0862"/>
<dbReference type="InterPro" id="IPR000845">
    <property type="entry name" value="Nucleoside_phosphorylase_d"/>
</dbReference>
<dbReference type="STRING" id="330214.NIDE0862"/>
<dbReference type="Pfam" id="PF01048">
    <property type="entry name" value="PNP_UDP_1"/>
    <property type="match status" value="1"/>
</dbReference>
<dbReference type="AlphaFoldDB" id="D8PBL9"/>
<dbReference type="Proteomes" id="UP000001660">
    <property type="component" value="Chromosome"/>
</dbReference>
<keyword evidence="2" id="KW-0326">Glycosidase</keyword>
<dbReference type="GO" id="GO:0008782">
    <property type="term" value="F:adenosylhomocysteine nucleosidase activity"/>
    <property type="evidence" value="ECO:0007669"/>
    <property type="project" value="UniProtKB-EC"/>
</dbReference>
<dbReference type="HOGENOM" id="CLU_1040858_0_0_0"/>
<evidence type="ECO:0000259" key="1">
    <source>
        <dbReference type="Pfam" id="PF01048"/>
    </source>
</evidence>
<organism evidence="2 3">
    <name type="scientific">Nitrospira defluvii</name>
    <dbReference type="NCBI Taxonomy" id="330214"/>
    <lineage>
        <taxon>Bacteria</taxon>
        <taxon>Pseudomonadati</taxon>
        <taxon>Nitrospirota</taxon>
        <taxon>Nitrospiria</taxon>
        <taxon>Nitrospirales</taxon>
        <taxon>Nitrospiraceae</taxon>
        <taxon>Nitrospira</taxon>
    </lineage>
</organism>
<sequence>MFIEFSFSCYCPSGVIVTAIGVFVATRWELAAVRQAFAASEMRVVGGIRCVVAQQGQVEWWLIPMGVGPEWATATARRVLAEQSFAAVWSTGFACALGPAGIGEVLIGTQVTMEDGREAGRPVPCAPVFVDWLRQAVQEQRLPVQSGRFVTVPRVLCRAEEKQEIARRAGGIGLDMESAALGFVTLERNIPFVIVRTTSDLVDESLPLDFNLFLRPSGWVKGVAACLAHPTSLIGLNRLRVQSRVAGTQLTAVFRACADKALREGLA</sequence>
<dbReference type="Gene3D" id="3.40.50.1580">
    <property type="entry name" value="Nucleoside phosphorylase domain"/>
    <property type="match status" value="1"/>
</dbReference>
<dbReference type="PANTHER" id="PTHR46832:SF1">
    <property type="entry name" value="5'-METHYLTHIOADENOSINE_S-ADENOSYLHOMOCYSTEINE NUCLEOSIDASE"/>
    <property type="match status" value="1"/>
</dbReference>
<proteinExistence type="predicted"/>
<dbReference type="InterPro" id="IPR035994">
    <property type="entry name" value="Nucleoside_phosphorylase_sf"/>
</dbReference>
<reference evidence="2 3" key="1">
    <citation type="journal article" date="2010" name="Proc. Natl. Acad. Sci. U.S.A.">
        <title>A Nitrospira metagenome illuminates the physiology and evolution of globally important nitrite-oxidizing bacteria.</title>
        <authorList>
            <person name="Lucker S."/>
            <person name="Wagner M."/>
            <person name="Maixner F."/>
            <person name="Pelletier E."/>
            <person name="Koch H."/>
            <person name="Vacherie B."/>
            <person name="Rattei T."/>
            <person name="Sinninghe Damste J."/>
            <person name="Spieck E."/>
            <person name="Le Paslier D."/>
            <person name="Daims H."/>
        </authorList>
    </citation>
    <scope>NUCLEOTIDE SEQUENCE [LARGE SCALE GENOMIC DNA]</scope>
</reference>
<dbReference type="GO" id="GO:0008930">
    <property type="term" value="F:methylthioadenosine nucleosidase activity"/>
    <property type="evidence" value="ECO:0007669"/>
    <property type="project" value="TreeGrafter"/>
</dbReference>
<dbReference type="GO" id="GO:0019284">
    <property type="term" value="P:L-methionine salvage from S-adenosylmethionine"/>
    <property type="evidence" value="ECO:0007669"/>
    <property type="project" value="TreeGrafter"/>
</dbReference>
<evidence type="ECO:0000313" key="3">
    <source>
        <dbReference type="Proteomes" id="UP000001660"/>
    </source>
</evidence>
<evidence type="ECO:0000313" key="2">
    <source>
        <dbReference type="EMBL" id="CBK40628.1"/>
    </source>
</evidence>
<dbReference type="PANTHER" id="PTHR46832">
    <property type="entry name" value="5'-METHYLTHIOADENOSINE/S-ADENOSYLHOMOCYSTEINE NUCLEOSIDASE"/>
    <property type="match status" value="1"/>
</dbReference>
<dbReference type="EC" id="3.2.2.9" evidence="2"/>
<dbReference type="GO" id="GO:0005829">
    <property type="term" value="C:cytosol"/>
    <property type="evidence" value="ECO:0007669"/>
    <property type="project" value="TreeGrafter"/>
</dbReference>
<dbReference type="EMBL" id="FP929003">
    <property type="protein sequence ID" value="CBK40628.1"/>
    <property type="molecule type" value="Genomic_DNA"/>
</dbReference>
<feature type="domain" description="Nucleoside phosphorylase" evidence="1">
    <location>
        <begin position="20"/>
        <end position="205"/>
    </location>
</feature>
<keyword evidence="2" id="KW-0378">Hydrolase</keyword>
<gene>
    <name evidence="2" type="ORF">NIDE0862</name>
</gene>